<keyword evidence="6" id="KW-1185">Reference proteome</keyword>
<evidence type="ECO:0000256" key="3">
    <source>
        <dbReference type="PIRNR" id="PIRNR002070"/>
    </source>
</evidence>
<dbReference type="PIRSF" id="PIRSF002070">
    <property type="entry name" value="SSB"/>
    <property type="match status" value="1"/>
</dbReference>
<dbReference type="InterPro" id="IPR012340">
    <property type="entry name" value="NA-bd_OB-fold"/>
</dbReference>
<dbReference type="RefSeq" id="WP_220211484.1">
    <property type="nucleotide sequence ID" value="NZ_BNJK01000003.1"/>
</dbReference>
<comment type="subunit">
    <text evidence="2">Homotetramer.</text>
</comment>
<protein>
    <recommendedName>
        <fullName evidence="2 3">Single-stranded DNA-binding protein</fullName>
        <shortName evidence="2">SSB</shortName>
    </recommendedName>
</protein>
<dbReference type="AlphaFoldDB" id="A0A8J3N775"/>
<accession>A0A8J3N775</accession>
<gene>
    <name evidence="5" type="ORF">KSF_109620</name>
</gene>
<evidence type="ECO:0000313" key="5">
    <source>
        <dbReference type="EMBL" id="GHP00915.1"/>
    </source>
</evidence>
<keyword evidence="1 2" id="KW-0238">DNA-binding</keyword>
<sequence>MHKALVSGYVGRDPQMRMTADGRLVTNFTLAVNRSSKQADGASRTETDWYTVVAWDRYAEICDDFVKKGMKVWVEGRLQLRHYTDQSNVQRVAVEVVVTDLEILTPREKTQEEEETIGVKQQELPLDTVDEENDDGPLEKAS</sequence>
<evidence type="ECO:0000256" key="1">
    <source>
        <dbReference type="ARBA" id="ARBA00023125"/>
    </source>
</evidence>
<name>A0A8J3N775_9CHLR</name>
<feature type="region of interest" description="Disordered" evidence="4">
    <location>
        <begin position="107"/>
        <end position="142"/>
    </location>
</feature>
<dbReference type="Pfam" id="PF00436">
    <property type="entry name" value="SSB"/>
    <property type="match status" value="1"/>
</dbReference>
<dbReference type="GO" id="GO:0006260">
    <property type="term" value="P:DNA replication"/>
    <property type="evidence" value="ECO:0007669"/>
    <property type="project" value="InterPro"/>
</dbReference>
<dbReference type="InterPro" id="IPR000424">
    <property type="entry name" value="Primosome_PriB/ssb"/>
</dbReference>
<evidence type="ECO:0000313" key="6">
    <source>
        <dbReference type="Proteomes" id="UP000597444"/>
    </source>
</evidence>
<dbReference type="GO" id="GO:0003697">
    <property type="term" value="F:single-stranded DNA binding"/>
    <property type="evidence" value="ECO:0007669"/>
    <property type="project" value="UniProtKB-UniRule"/>
</dbReference>
<dbReference type="CDD" id="cd04496">
    <property type="entry name" value="SSB_OBF"/>
    <property type="match status" value="1"/>
</dbReference>
<dbReference type="NCBIfam" id="TIGR00621">
    <property type="entry name" value="ssb"/>
    <property type="match status" value="1"/>
</dbReference>
<comment type="caution">
    <text evidence="5">The sequence shown here is derived from an EMBL/GenBank/DDBJ whole genome shotgun (WGS) entry which is preliminary data.</text>
</comment>
<dbReference type="EMBL" id="BNJK01000003">
    <property type="protein sequence ID" value="GHP00915.1"/>
    <property type="molecule type" value="Genomic_DNA"/>
</dbReference>
<evidence type="ECO:0000256" key="4">
    <source>
        <dbReference type="SAM" id="MobiDB-lite"/>
    </source>
</evidence>
<evidence type="ECO:0000256" key="2">
    <source>
        <dbReference type="HAMAP-Rule" id="MF_00984"/>
    </source>
</evidence>
<dbReference type="PANTHER" id="PTHR10302">
    <property type="entry name" value="SINGLE-STRANDED DNA-BINDING PROTEIN"/>
    <property type="match status" value="1"/>
</dbReference>
<organism evidence="5 6">
    <name type="scientific">Reticulibacter mediterranei</name>
    <dbReference type="NCBI Taxonomy" id="2778369"/>
    <lineage>
        <taxon>Bacteria</taxon>
        <taxon>Bacillati</taxon>
        <taxon>Chloroflexota</taxon>
        <taxon>Ktedonobacteria</taxon>
        <taxon>Ktedonobacterales</taxon>
        <taxon>Reticulibacteraceae</taxon>
        <taxon>Reticulibacter</taxon>
    </lineage>
</organism>
<dbReference type="SUPFAM" id="SSF50249">
    <property type="entry name" value="Nucleic acid-binding proteins"/>
    <property type="match status" value="1"/>
</dbReference>
<dbReference type="GO" id="GO:0009295">
    <property type="term" value="C:nucleoid"/>
    <property type="evidence" value="ECO:0007669"/>
    <property type="project" value="TreeGrafter"/>
</dbReference>
<dbReference type="PROSITE" id="PS50935">
    <property type="entry name" value="SSB"/>
    <property type="match status" value="1"/>
</dbReference>
<dbReference type="HAMAP" id="MF_00984">
    <property type="entry name" value="SSB"/>
    <property type="match status" value="1"/>
</dbReference>
<dbReference type="PANTHER" id="PTHR10302:SF0">
    <property type="entry name" value="SINGLE-STRANDED DNA-BINDING PROTEIN, MITOCHONDRIAL"/>
    <property type="match status" value="1"/>
</dbReference>
<comment type="caution">
    <text evidence="2">Lacks conserved residue(s) required for the propagation of feature annotation.</text>
</comment>
<dbReference type="InterPro" id="IPR011344">
    <property type="entry name" value="ssDNA-bd"/>
</dbReference>
<reference evidence="5" key="1">
    <citation type="submission" date="2020-10" db="EMBL/GenBank/DDBJ databases">
        <title>Taxonomic study of unclassified bacteria belonging to the class Ktedonobacteria.</title>
        <authorList>
            <person name="Yabe S."/>
            <person name="Wang C.M."/>
            <person name="Zheng Y."/>
            <person name="Sakai Y."/>
            <person name="Cavaletti L."/>
            <person name="Monciardini P."/>
            <person name="Donadio S."/>
        </authorList>
    </citation>
    <scope>NUCLEOTIDE SEQUENCE</scope>
    <source>
        <strain evidence="5">ID150040</strain>
    </source>
</reference>
<dbReference type="Proteomes" id="UP000597444">
    <property type="component" value="Unassembled WGS sequence"/>
</dbReference>
<dbReference type="Gene3D" id="2.40.50.140">
    <property type="entry name" value="Nucleic acid-binding proteins"/>
    <property type="match status" value="1"/>
</dbReference>
<proteinExistence type="inferred from homology"/>